<evidence type="ECO:0008006" key="3">
    <source>
        <dbReference type="Google" id="ProtNLM"/>
    </source>
</evidence>
<evidence type="ECO:0000313" key="2">
    <source>
        <dbReference type="Proteomes" id="UP000193623"/>
    </source>
</evidence>
<organism evidence="1 2">
    <name type="scientific">Pseudooctadecabacter jejudonensis</name>
    <dbReference type="NCBI Taxonomy" id="1391910"/>
    <lineage>
        <taxon>Bacteria</taxon>
        <taxon>Pseudomonadati</taxon>
        <taxon>Pseudomonadota</taxon>
        <taxon>Alphaproteobacteria</taxon>
        <taxon>Rhodobacterales</taxon>
        <taxon>Paracoccaceae</taxon>
        <taxon>Pseudooctadecabacter</taxon>
    </lineage>
</organism>
<name>A0A1Y5SF05_9RHOB</name>
<dbReference type="GO" id="GO:0016788">
    <property type="term" value="F:hydrolase activity, acting on ester bonds"/>
    <property type="evidence" value="ECO:0007669"/>
    <property type="project" value="UniProtKB-ARBA"/>
</dbReference>
<evidence type="ECO:0000313" key="1">
    <source>
        <dbReference type="EMBL" id="SLN38846.1"/>
    </source>
</evidence>
<keyword evidence="2" id="KW-1185">Reference proteome</keyword>
<proteinExistence type="predicted"/>
<dbReference type="Gene3D" id="3.40.50.1110">
    <property type="entry name" value="SGNH hydrolase"/>
    <property type="match status" value="1"/>
</dbReference>
<accession>A0A1Y5SF05</accession>
<gene>
    <name evidence="1" type="ORF">PSJ8397_01922</name>
</gene>
<sequence>MAKGSNATRPTWARRLVSQLSDVLGKSPLANIIFDPVLGWRRAPGRARAAIGDSITWEWDIDPTGFRRLPNARPGKGQKKVWVFGCSFTEGQCLPIEQTYCYLLQDRFGGAEIQPYAIAGYSSFQNLLQLQANLMTSKPDVVVFGYFHFHLIRNVAHPILWKNRHSHPAFGRLQKVGSRSTEIFRPAAFINEFGKLNFRKVNMPLSEQEYEGMMAYAPDRFTRHQISCRVFEEARALTEAAGAKFVVAVLRSGDSIEAKEVDKTPPMETMFVKQLLERGFDVVDADPNKPFEDISFYPTDIHPNSSANKHFAAVIGEKLDTMLN</sequence>
<dbReference type="EMBL" id="FWFT01000003">
    <property type="protein sequence ID" value="SLN38846.1"/>
    <property type="molecule type" value="Genomic_DNA"/>
</dbReference>
<dbReference type="SUPFAM" id="SSF52266">
    <property type="entry name" value="SGNH hydrolase"/>
    <property type="match status" value="1"/>
</dbReference>
<reference evidence="1 2" key="1">
    <citation type="submission" date="2017-03" db="EMBL/GenBank/DDBJ databases">
        <authorList>
            <person name="Afonso C.L."/>
            <person name="Miller P.J."/>
            <person name="Scott M.A."/>
            <person name="Spackman E."/>
            <person name="Goraichik I."/>
            <person name="Dimitrov K.M."/>
            <person name="Suarez D.L."/>
            <person name="Swayne D.E."/>
        </authorList>
    </citation>
    <scope>NUCLEOTIDE SEQUENCE [LARGE SCALE GENOMIC DNA]</scope>
    <source>
        <strain evidence="1 2">CECT 8397</strain>
    </source>
</reference>
<protein>
    <recommendedName>
        <fullName evidence="3">SGNH/GDSL hydrolase family protein</fullName>
    </recommendedName>
</protein>
<dbReference type="AlphaFoldDB" id="A0A1Y5SF05"/>
<dbReference type="InterPro" id="IPR036514">
    <property type="entry name" value="SGNH_hydro_sf"/>
</dbReference>
<dbReference type="Proteomes" id="UP000193623">
    <property type="component" value="Unassembled WGS sequence"/>
</dbReference>